<accession>A0AA39UNW5</accession>
<feature type="transmembrane region" description="Helical" evidence="1">
    <location>
        <begin position="79"/>
        <end position="99"/>
    </location>
</feature>
<keyword evidence="2" id="KW-0732">Signal</keyword>
<comment type="caution">
    <text evidence="3">The sequence shown here is derived from an EMBL/GenBank/DDBJ whole genome shotgun (WGS) entry which is preliminary data.</text>
</comment>
<dbReference type="AlphaFoldDB" id="A0AA39UNW5"/>
<keyword evidence="1" id="KW-0812">Transmembrane</keyword>
<evidence type="ECO:0000256" key="1">
    <source>
        <dbReference type="SAM" id="Phobius"/>
    </source>
</evidence>
<sequence length="597" mass="67557">MVAIIIFLYCTTTASFATDWLLVHSAFIDNGQTFWEVYMRLSITAQAAYLEGGITASMSTVVADSLIIWWCWMVWGRRWLAILLPTLLLISAIVLRIIQVYREYFDTTLQIFSLLYVSFILATTLWCTLLIIYHILSVAGFKRGAKGRLKVYQRFLQVLVQSSALYSMPLVVYLALAISNDFRVYYFDVIAGIMKGIAPTVLIGRAAAGHTRPQDDEDGSTVSSLHFQPASEVGTISFQESTTESAVLETDIEAQRRQSDELVVVVERRVSIIMDKTTSICEIIESTDSEVPRSVKTEAVASVYCCTRCDLGVIKNCNYGFHGGSRYGHRQKYGNPSHRKAPSLTRSRAAFSLTSTKSSSESVDLDGGWNRADHNTVPRFVQTGLRYRPRLGESRYESLWGMAALMVEEILIICHVDTSSAVRVNDDHCLRTLKLTARVKWRLMKWWFMGAHPHPEETMLRKRFVVQVASMVCAKEWKGGCLINVRRDPHVRPKAAVRDELGKEEQYARVEGQQALGELTFSISPFLRANPPYQEPSEIVRISKRVLQFRVVWEDDQAQAQFQAFSLVYGPAVRYIISEFEPAVVDALANMFRGLKQ</sequence>
<feature type="chain" id="PRO_5041309281" evidence="2">
    <location>
        <begin position="18"/>
        <end position="597"/>
    </location>
</feature>
<reference evidence="3" key="1">
    <citation type="submission" date="2023-06" db="EMBL/GenBank/DDBJ databases">
        <authorList>
            <consortium name="Lawrence Berkeley National Laboratory"/>
            <person name="Ahrendt S."/>
            <person name="Sahu N."/>
            <person name="Indic B."/>
            <person name="Wong-Bajracharya J."/>
            <person name="Merenyi Z."/>
            <person name="Ke H.-M."/>
            <person name="Monk M."/>
            <person name="Kocsube S."/>
            <person name="Drula E."/>
            <person name="Lipzen A."/>
            <person name="Balint B."/>
            <person name="Henrissat B."/>
            <person name="Andreopoulos B."/>
            <person name="Martin F.M."/>
            <person name="Harder C.B."/>
            <person name="Rigling D."/>
            <person name="Ford K.L."/>
            <person name="Foster G.D."/>
            <person name="Pangilinan J."/>
            <person name="Papanicolaou A."/>
            <person name="Barry K."/>
            <person name="LaButti K."/>
            <person name="Viragh M."/>
            <person name="Koriabine M."/>
            <person name="Yan M."/>
            <person name="Riley R."/>
            <person name="Champramary S."/>
            <person name="Plett K.L."/>
            <person name="Tsai I.J."/>
            <person name="Slot J."/>
            <person name="Sipos G."/>
            <person name="Plett J."/>
            <person name="Nagy L.G."/>
            <person name="Grigoriev I.V."/>
        </authorList>
    </citation>
    <scope>NUCLEOTIDE SEQUENCE</scope>
    <source>
        <strain evidence="3">HWK02</strain>
    </source>
</reference>
<proteinExistence type="predicted"/>
<keyword evidence="1" id="KW-0472">Membrane</keyword>
<feature type="signal peptide" evidence="2">
    <location>
        <begin position="1"/>
        <end position="17"/>
    </location>
</feature>
<protein>
    <submittedName>
        <fullName evidence="3">Uncharacterized protein</fullName>
    </submittedName>
</protein>
<evidence type="ECO:0000313" key="3">
    <source>
        <dbReference type="EMBL" id="KAK0496123.1"/>
    </source>
</evidence>
<name>A0AA39UNW5_9AGAR</name>
<keyword evidence="4" id="KW-1185">Reference proteome</keyword>
<feature type="transmembrane region" description="Helical" evidence="1">
    <location>
        <begin position="49"/>
        <end position="72"/>
    </location>
</feature>
<evidence type="ECO:0000256" key="2">
    <source>
        <dbReference type="SAM" id="SignalP"/>
    </source>
</evidence>
<dbReference type="EMBL" id="JAUEPU010000016">
    <property type="protein sequence ID" value="KAK0496123.1"/>
    <property type="molecule type" value="Genomic_DNA"/>
</dbReference>
<evidence type="ECO:0000313" key="4">
    <source>
        <dbReference type="Proteomes" id="UP001175228"/>
    </source>
</evidence>
<feature type="transmembrane region" description="Helical" evidence="1">
    <location>
        <begin position="111"/>
        <end position="136"/>
    </location>
</feature>
<organism evidence="3 4">
    <name type="scientific">Armillaria luteobubalina</name>
    <dbReference type="NCBI Taxonomy" id="153913"/>
    <lineage>
        <taxon>Eukaryota</taxon>
        <taxon>Fungi</taxon>
        <taxon>Dikarya</taxon>
        <taxon>Basidiomycota</taxon>
        <taxon>Agaricomycotina</taxon>
        <taxon>Agaricomycetes</taxon>
        <taxon>Agaricomycetidae</taxon>
        <taxon>Agaricales</taxon>
        <taxon>Marasmiineae</taxon>
        <taxon>Physalacriaceae</taxon>
        <taxon>Armillaria</taxon>
    </lineage>
</organism>
<feature type="transmembrane region" description="Helical" evidence="1">
    <location>
        <begin position="156"/>
        <end position="178"/>
    </location>
</feature>
<keyword evidence="1" id="KW-1133">Transmembrane helix</keyword>
<dbReference type="Proteomes" id="UP001175228">
    <property type="component" value="Unassembled WGS sequence"/>
</dbReference>
<gene>
    <name evidence="3" type="ORF">EDD18DRAFT_1106004</name>
</gene>